<dbReference type="GO" id="GO:0009432">
    <property type="term" value="P:SOS response"/>
    <property type="evidence" value="ECO:0007669"/>
    <property type="project" value="UniProtKB-UniRule"/>
</dbReference>
<feature type="active site" description="For autocatalytic cleavage activity" evidence="12">
    <location>
        <position position="211"/>
    </location>
</feature>
<comment type="subunit">
    <text evidence="12">Homodimer.</text>
</comment>
<proteinExistence type="inferred from homology"/>
<comment type="similarity">
    <text evidence="1 12 13">Belongs to the peptidase S24 family.</text>
</comment>
<evidence type="ECO:0000256" key="1">
    <source>
        <dbReference type="ARBA" id="ARBA00007484"/>
    </source>
</evidence>
<dbReference type="NCBIfam" id="TIGR00498">
    <property type="entry name" value="lexA"/>
    <property type="match status" value="1"/>
</dbReference>
<comment type="catalytic activity">
    <reaction evidence="12">
        <text>Hydrolysis of Ala-|-Gly bond in repressor LexA.</text>
        <dbReference type="EC" id="3.4.21.88"/>
    </reaction>
</comment>
<dbReference type="Gene3D" id="1.10.10.10">
    <property type="entry name" value="Winged helix-like DNA-binding domain superfamily/Winged helix DNA-binding domain"/>
    <property type="match status" value="1"/>
</dbReference>
<dbReference type="GO" id="GO:0045892">
    <property type="term" value="P:negative regulation of DNA-templated transcription"/>
    <property type="evidence" value="ECO:0007669"/>
    <property type="project" value="UniProtKB-UniRule"/>
</dbReference>
<dbReference type="PRINTS" id="PR00726">
    <property type="entry name" value="LEXASERPTASE"/>
</dbReference>
<dbReference type="EC" id="3.4.21.88" evidence="12"/>
<feature type="domain" description="LexA repressor DNA-binding" evidence="15">
    <location>
        <begin position="59"/>
        <end position="120"/>
    </location>
</feature>
<feature type="site" description="Cleavage; by autolysis" evidence="12">
    <location>
        <begin position="140"/>
        <end position="141"/>
    </location>
</feature>
<dbReference type="Gene3D" id="2.10.109.10">
    <property type="entry name" value="Umud Fragment, subunit A"/>
    <property type="match status" value="1"/>
</dbReference>
<evidence type="ECO:0000256" key="7">
    <source>
        <dbReference type="ARBA" id="ARBA00023015"/>
    </source>
</evidence>
<keyword evidence="7 12" id="KW-0805">Transcription regulation</keyword>
<comment type="function">
    <text evidence="12">Represses a number of genes involved in the response to DNA damage (SOS response), including recA and lexA. In the presence of single-stranded DNA, RecA interacts with LexA causing an autocatalytic cleavage which disrupts the DNA-binding part of LexA, leading to derepression of the SOS regulon and eventually DNA repair.</text>
</comment>
<keyword evidence="8 12" id="KW-0238">DNA-binding</keyword>
<keyword evidence="2 12" id="KW-0678">Repressor</keyword>
<reference evidence="16" key="1">
    <citation type="submission" date="2020-08" db="EMBL/GenBank/DDBJ databases">
        <title>Genome public.</title>
        <authorList>
            <person name="Liu C."/>
            <person name="Sun Q."/>
        </authorList>
    </citation>
    <scope>NUCLEOTIDE SEQUENCE</scope>
    <source>
        <strain evidence="16">NSJ-64</strain>
    </source>
</reference>
<dbReference type="InterPro" id="IPR036286">
    <property type="entry name" value="LexA/Signal_pep-like_sf"/>
</dbReference>
<dbReference type="GO" id="GO:0006508">
    <property type="term" value="P:proteolysis"/>
    <property type="evidence" value="ECO:0007669"/>
    <property type="project" value="InterPro"/>
</dbReference>
<dbReference type="PANTHER" id="PTHR33516">
    <property type="entry name" value="LEXA REPRESSOR"/>
    <property type="match status" value="1"/>
</dbReference>
<keyword evidence="17" id="KW-1185">Reference proteome</keyword>
<accession>A0A926EQH7</accession>
<dbReference type="InterPro" id="IPR006197">
    <property type="entry name" value="Peptidase_S24_LexA"/>
</dbReference>
<dbReference type="Pfam" id="PF01726">
    <property type="entry name" value="LexA_DNA_bind"/>
    <property type="match status" value="1"/>
</dbReference>
<keyword evidence="11 12" id="KW-0742">SOS response</keyword>
<dbReference type="GO" id="GO:0003677">
    <property type="term" value="F:DNA binding"/>
    <property type="evidence" value="ECO:0007669"/>
    <property type="project" value="UniProtKB-UniRule"/>
</dbReference>
<dbReference type="GO" id="GO:0006260">
    <property type="term" value="P:DNA replication"/>
    <property type="evidence" value="ECO:0007669"/>
    <property type="project" value="UniProtKB-UniRule"/>
</dbReference>
<feature type="DNA-binding region" description="H-T-H motif" evidence="12">
    <location>
        <begin position="84"/>
        <end position="104"/>
    </location>
</feature>
<dbReference type="InterPro" id="IPR036388">
    <property type="entry name" value="WH-like_DNA-bd_sf"/>
</dbReference>
<dbReference type="FunFam" id="2.10.109.10:FF:000001">
    <property type="entry name" value="LexA repressor"/>
    <property type="match status" value="1"/>
</dbReference>
<evidence type="ECO:0000256" key="12">
    <source>
        <dbReference type="HAMAP-Rule" id="MF_00015"/>
    </source>
</evidence>
<evidence type="ECO:0000256" key="13">
    <source>
        <dbReference type="RuleBase" id="RU003991"/>
    </source>
</evidence>
<evidence type="ECO:0000256" key="8">
    <source>
        <dbReference type="ARBA" id="ARBA00023125"/>
    </source>
</evidence>
<name>A0A926EQH7_9FIRM</name>
<evidence type="ECO:0000256" key="9">
    <source>
        <dbReference type="ARBA" id="ARBA00023163"/>
    </source>
</evidence>
<evidence type="ECO:0000256" key="2">
    <source>
        <dbReference type="ARBA" id="ARBA00022491"/>
    </source>
</evidence>
<dbReference type="EMBL" id="JACRTD010000007">
    <property type="protein sequence ID" value="MBC8585891.1"/>
    <property type="molecule type" value="Genomic_DNA"/>
</dbReference>
<evidence type="ECO:0000256" key="3">
    <source>
        <dbReference type="ARBA" id="ARBA00022705"/>
    </source>
</evidence>
<comment type="caution">
    <text evidence="16">The sequence shown here is derived from an EMBL/GenBank/DDBJ whole genome shotgun (WGS) entry which is preliminary data.</text>
</comment>
<protein>
    <recommendedName>
        <fullName evidence="12">LexA repressor</fullName>
        <ecNumber evidence="12">3.4.21.88</ecNumber>
    </recommendedName>
</protein>
<evidence type="ECO:0000259" key="14">
    <source>
        <dbReference type="Pfam" id="PF00717"/>
    </source>
</evidence>
<feature type="domain" description="Peptidase S24/S26A/S26B/S26C" evidence="14">
    <location>
        <begin position="133"/>
        <end position="244"/>
    </location>
</feature>
<dbReference type="GO" id="GO:0006281">
    <property type="term" value="P:DNA repair"/>
    <property type="evidence" value="ECO:0007669"/>
    <property type="project" value="UniProtKB-UniRule"/>
</dbReference>
<dbReference type="PANTHER" id="PTHR33516:SF2">
    <property type="entry name" value="LEXA REPRESSOR-RELATED"/>
    <property type="match status" value="1"/>
</dbReference>
<gene>
    <name evidence="12 16" type="primary">lexA</name>
    <name evidence="16" type="ORF">H8705_09875</name>
</gene>
<evidence type="ECO:0000256" key="10">
    <source>
        <dbReference type="ARBA" id="ARBA00023204"/>
    </source>
</evidence>
<dbReference type="InterPro" id="IPR015927">
    <property type="entry name" value="Peptidase_S24_S26A/B/C"/>
</dbReference>
<sequence>MSCVRILKKGYILSEQIIDFRIFCQKENICLLLKRRFAIINNRICKKKSKQRGGSSVNSGLSKKEELILEVIRSFIDRGVPPTVREICSQLGIKSTSTVHRYLGQLQEKGYITKDENLNRSIRLTEGEMTRVPVVGLVTAGSPILAVEQIEQYIPVKTRGDGKDLFALHVRGESMIGAGILDGDIIIARRTSTAENGEIVVAMIDDEATVKRFYKEKGRYRLQPENDTMSPIYTDTVAILGKVVSLYREY</sequence>
<keyword evidence="5 12" id="KW-0378">Hydrolase</keyword>
<evidence type="ECO:0000256" key="11">
    <source>
        <dbReference type="ARBA" id="ARBA00023236"/>
    </source>
</evidence>
<dbReference type="CDD" id="cd06529">
    <property type="entry name" value="S24_LexA-like"/>
    <property type="match status" value="1"/>
</dbReference>
<dbReference type="Proteomes" id="UP000623678">
    <property type="component" value="Unassembled WGS sequence"/>
</dbReference>
<keyword evidence="9 12" id="KW-0804">Transcription</keyword>
<dbReference type="GO" id="GO:0004252">
    <property type="term" value="F:serine-type endopeptidase activity"/>
    <property type="evidence" value="ECO:0007669"/>
    <property type="project" value="UniProtKB-UniRule"/>
</dbReference>
<dbReference type="InterPro" id="IPR039418">
    <property type="entry name" value="LexA-like"/>
</dbReference>
<dbReference type="AlphaFoldDB" id="A0A926EQH7"/>
<evidence type="ECO:0000256" key="5">
    <source>
        <dbReference type="ARBA" id="ARBA00022801"/>
    </source>
</evidence>
<dbReference type="InterPro" id="IPR006199">
    <property type="entry name" value="LexA_DNA-bd_dom"/>
</dbReference>
<keyword evidence="4 12" id="KW-0227">DNA damage</keyword>
<dbReference type="InterPro" id="IPR006200">
    <property type="entry name" value="LexA"/>
</dbReference>
<dbReference type="SUPFAM" id="SSF51306">
    <property type="entry name" value="LexA/Signal peptidase"/>
    <property type="match status" value="1"/>
</dbReference>
<organism evidence="16 17">
    <name type="scientific">Youxingia wuxianensis</name>
    <dbReference type="NCBI Taxonomy" id="2763678"/>
    <lineage>
        <taxon>Bacteria</taxon>
        <taxon>Bacillati</taxon>
        <taxon>Bacillota</taxon>
        <taxon>Clostridia</taxon>
        <taxon>Eubacteriales</taxon>
        <taxon>Oscillospiraceae</taxon>
        <taxon>Youxingia</taxon>
    </lineage>
</organism>
<dbReference type="Pfam" id="PF00717">
    <property type="entry name" value="Peptidase_S24"/>
    <property type="match status" value="1"/>
</dbReference>
<keyword evidence="3 12" id="KW-0235">DNA replication</keyword>
<dbReference type="SUPFAM" id="SSF46785">
    <property type="entry name" value="Winged helix' DNA-binding domain"/>
    <property type="match status" value="1"/>
</dbReference>
<dbReference type="InterPro" id="IPR050077">
    <property type="entry name" value="LexA_repressor"/>
</dbReference>
<feature type="active site" description="For autocatalytic cleavage activity" evidence="12">
    <location>
        <position position="174"/>
    </location>
</feature>
<evidence type="ECO:0000256" key="6">
    <source>
        <dbReference type="ARBA" id="ARBA00022813"/>
    </source>
</evidence>
<evidence type="ECO:0000259" key="15">
    <source>
        <dbReference type="Pfam" id="PF01726"/>
    </source>
</evidence>
<keyword evidence="6 12" id="KW-0068">Autocatalytic cleavage</keyword>
<evidence type="ECO:0000256" key="4">
    <source>
        <dbReference type="ARBA" id="ARBA00022763"/>
    </source>
</evidence>
<evidence type="ECO:0000313" key="17">
    <source>
        <dbReference type="Proteomes" id="UP000623678"/>
    </source>
</evidence>
<keyword evidence="10 12" id="KW-0234">DNA repair</keyword>
<dbReference type="HAMAP" id="MF_00015">
    <property type="entry name" value="LexA"/>
    <property type="match status" value="1"/>
</dbReference>
<dbReference type="InterPro" id="IPR036390">
    <property type="entry name" value="WH_DNA-bd_sf"/>
</dbReference>
<evidence type="ECO:0000313" key="16">
    <source>
        <dbReference type="EMBL" id="MBC8585891.1"/>
    </source>
</evidence>